<evidence type="ECO:0000313" key="2">
    <source>
        <dbReference type="Proteomes" id="UP001162992"/>
    </source>
</evidence>
<name>A0ACC2BSH7_DIPCM</name>
<sequence length="597" mass="65560">MAWVGLKGSAQLSASGNPSASAQQQHQQIEVARVVCSWRGAFGLGNSASFMPASVAGCSRKLLLKTIKSLHIPSVKKNTLTLKDNDTDSEDEDELDGPIKDMEFWFKQKPPGFGNDKAYDTSLEEKLLQEIERDKIAQAVVMQKMKGKGRVSLKEKKEAIPPPEGIKVWVGNLPRKRNVGRDLRKIFRNVQGLLHIEPIEVGDEKTRHPLCKGFAFLTFANKDDANSFVASWEGKVSIFGKVEKKLTFQFASEEIHDKSKPVSKKNGAILPAGYRLSIKENITTVSLRHALEAAFQSKKPVAKSELQEPQSCTGALRVTGVLPPSNFVDLQIELNADEETDNEQQSCTGALRITGVLPPSSFADLQIELNADEETDNERLGCFVATNETGGLAHQLQEGPIRNPRDCDVGNQDIEIEGYEILDPCLQPTSSPEVSMTLTPQVFTSVETAVFEKNSHGLKKLIAEVSADFREVDPQPEELSSTLRSSFALEIASNGEEGTHTSSSPNQEAVICVDKDKKIHELELKVRDLQNQLQKQAASSQELKSAGSTPSEVKAGKLRSLSSAKSFKAKILQPGSARRLKKKERQVFSKVASKYAV</sequence>
<dbReference type="Proteomes" id="UP001162992">
    <property type="component" value="Chromosome 13"/>
</dbReference>
<keyword evidence="2" id="KW-1185">Reference proteome</keyword>
<proteinExistence type="predicted"/>
<evidence type="ECO:0000313" key="1">
    <source>
        <dbReference type="EMBL" id="KAJ7532716.1"/>
    </source>
</evidence>
<reference evidence="2" key="1">
    <citation type="journal article" date="2024" name="Proc. Natl. Acad. Sci. U.S.A.">
        <title>Extraordinary preservation of gene collinearity over three hundred million years revealed in homosporous lycophytes.</title>
        <authorList>
            <person name="Li C."/>
            <person name="Wickell D."/>
            <person name="Kuo L.Y."/>
            <person name="Chen X."/>
            <person name="Nie B."/>
            <person name="Liao X."/>
            <person name="Peng D."/>
            <person name="Ji J."/>
            <person name="Jenkins J."/>
            <person name="Williams M."/>
            <person name="Shu S."/>
            <person name="Plott C."/>
            <person name="Barry K."/>
            <person name="Rajasekar S."/>
            <person name="Grimwood J."/>
            <person name="Han X."/>
            <person name="Sun S."/>
            <person name="Hou Z."/>
            <person name="He W."/>
            <person name="Dai G."/>
            <person name="Sun C."/>
            <person name="Schmutz J."/>
            <person name="Leebens-Mack J.H."/>
            <person name="Li F.W."/>
            <person name="Wang L."/>
        </authorList>
    </citation>
    <scope>NUCLEOTIDE SEQUENCE [LARGE SCALE GENOMIC DNA]</scope>
    <source>
        <strain evidence="2">cv. PW_Plant_1</strain>
    </source>
</reference>
<protein>
    <submittedName>
        <fullName evidence="1">Uncharacterized protein</fullName>
    </submittedName>
</protein>
<dbReference type="EMBL" id="CM055104">
    <property type="protein sequence ID" value="KAJ7532716.1"/>
    <property type="molecule type" value="Genomic_DNA"/>
</dbReference>
<gene>
    <name evidence="1" type="ORF">O6H91_13G016100</name>
</gene>
<organism evidence="1 2">
    <name type="scientific">Diphasiastrum complanatum</name>
    <name type="common">Issler's clubmoss</name>
    <name type="synonym">Lycopodium complanatum</name>
    <dbReference type="NCBI Taxonomy" id="34168"/>
    <lineage>
        <taxon>Eukaryota</taxon>
        <taxon>Viridiplantae</taxon>
        <taxon>Streptophyta</taxon>
        <taxon>Embryophyta</taxon>
        <taxon>Tracheophyta</taxon>
        <taxon>Lycopodiopsida</taxon>
        <taxon>Lycopodiales</taxon>
        <taxon>Lycopodiaceae</taxon>
        <taxon>Lycopodioideae</taxon>
        <taxon>Diphasiastrum</taxon>
    </lineage>
</organism>
<comment type="caution">
    <text evidence="1">The sequence shown here is derived from an EMBL/GenBank/DDBJ whole genome shotgun (WGS) entry which is preliminary data.</text>
</comment>
<accession>A0ACC2BSH7</accession>